<gene>
    <name evidence="1" type="ORF">ERS013165_03803</name>
</gene>
<dbReference type="AlphaFoldDB" id="A0A655RB20"/>
<evidence type="ECO:0000313" key="2">
    <source>
        <dbReference type="Proteomes" id="UP000044806"/>
    </source>
</evidence>
<accession>A0A655RB20</accession>
<sequence>MASISLPVMEISYAASISRMQVGLVTLISVSLSPMTSKPTNSSPFSLRVGATARAIFLSVSLSGRGSPRPPAAKLPRVSPLAGIRAKQ</sequence>
<reference evidence="1 2" key="1">
    <citation type="submission" date="2015-07" db="EMBL/GenBank/DDBJ databases">
        <authorList>
            <consortium name="Pathogen Informatics"/>
        </authorList>
    </citation>
    <scope>NUCLEOTIDE SEQUENCE [LARGE SCALE GENOMIC DNA]</scope>
    <source>
        <strain evidence="1 2">A51</strain>
    </source>
</reference>
<protein>
    <submittedName>
        <fullName evidence="1">Uncharacterized protein</fullName>
    </submittedName>
</protein>
<evidence type="ECO:0000313" key="1">
    <source>
        <dbReference type="EMBL" id="CSB20234.1"/>
    </source>
</evidence>
<dbReference type="Proteomes" id="UP000044806">
    <property type="component" value="Unassembled WGS sequence"/>
</dbReference>
<dbReference type="EMBL" id="CWOW01000048">
    <property type="protein sequence ID" value="CSB20234.1"/>
    <property type="molecule type" value="Genomic_DNA"/>
</dbReference>
<name>A0A655RB20_VIBCL</name>
<organism evidence="1 2">
    <name type="scientific">Vibrio cholerae</name>
    <dbReference type="NCBI Taxonomy" id="666"/>
    <lineage>
        <taxon>Bacteria</taxon>
        <taxon>Pseudomonadati</taxon>
        <taxon>Pseudomonadota</taxon>
        <taxon>Gammaproteobacteria</taxon>
        <taxon>Vibrionales</taxon>
        <taxon>Vibrionaceae</taxon>
        <taxon>Vibrio</taxon>
    </lineage>
</organism>
<proteinExistence type="predicted"/>